<dbReference type="InterPro" id="IPR002695">
    <property type="entry name" value="PurH-like"/>
</dbReference>
<dbReference type="GO" id="GO:0005829">
    <property type="term" value="C:cytosol"/>
    <property type="evidence" value="ECO:0007669"/>
    <property type="project" value="TreeGrafter"/>
</dbReference>
<dbReference type="PANTHER" id="PTHR11692">
    <property type="entry name" value="BIFUNCTIONAL PURINE BIOSYNTHESIS PROTEIN PURH"/>
    <property type="match status" value="1"/>
</dbReference>
<dbReference type="EC" id="3.5.4.10" evidence="10"/>
<comment type="catalytic activity">
    <reaction evidence="9 10">
        <text>IMP + H2O = 5-formamido-1-(5-phospho-D-ribosyl)imidazole-4-carboxamide</text>
        <dbReference type="Rhea" id="RHEA:18445"/>
        <dbReference type="ChEBI" id="CHEBI:15377"/>
        <dbReference type="ChEBI" id="CHEBI:58053"/>
        <dbReference type="ChEBI" id="CHEBI:58467"/>
        <dbReference type="EC" id="3.5.4.10"/>
    </reaction>
</comment>
<keyword evidence="5 10" id="KW-0658">Purine biosynthesis</keyword>
<dbReference type="EMBL" id="JAEKNN010000010">
    <property type="protein sequence ID" value="MBJ7608306.1"/>
    <property type="molecule type" value="Genomic_DNA"/>
</dbReference>
<dbReference type="NCBIfam" id="NF002049">
    <property type="entry name" value="PRK00881.1"/>
    <property type="match status" value="1"/>
</dbReference>
<comment type="pathway">
    <text evidence="2 10">Purine metabolism; IMP biosynthesis via de novo pathway; 5-formamido-1-(5-phospho-D-ribosyl)imidazole-4-carboxamide from 5-amino-1-(5-phospho-D-ribosyl)imidazole-4-carboxamide (10-formyl THF route): step 1/1.</text>
</comment>
<dbReference type="SMART" id="SM00851">
    <property type="entry name" value="MGS"/>
    <property type="match status" value="1"/>
</dbReference>
<evidence type="ECO:0000256" key="4">
    <source>
        <dbReference type="ARBA" id="ARBA00022679"/>
    </source>
</evidence>
<dbReference type="HAMAP" id="MF_00139">
    <property type="entry name" value="PurH"/>
    <property type="match status" value="1"/>
</dbReference>
<evidence type="ECO:0000256" key="9">
    <source>
        <dbReference type="ARBA" id="ARBA00050687"/>
    </source>
</evidence>
<dbReference type="InterPro" id="IPR011607">
    <property type="entry name" value="MGS-like_dom"/>
</dbReference>
<comment type="similarity">
    <text evidence="3 10">Belongs to the PurH family.</text>
</comment>
<comment type="caution">
    <text evidence="12">The sequence shown here is derived from an EMBL/GenBank/DDBJ whole genome shotgun (WGS) entry which is preliminary data.</text>
</comment>
<evidence type="ECO:0000256" key="5">
    <source>
        <dbReference type="ARBA" id="ARBA00022755"/>
    </source>
</evidence>
<dbReference type="InterPro" id="IPR024051">
    <property type="entry name" value="AICAR_Tfase_dup_dom_sf"/>
</dbReference>
<proteinExistence type="inferred from homology"/>
<dbReference type="GO" id="GO:0006189">
    <property type="term" value="P:'de novo' IMP biosynthetic process"/>
    <property type="evidence" value="ECO:0007669"/>
    <property type="project" value="UniProtKB-UniRule"/>
</dbReference>
<dbReference type="GO" id="GO:0004643">
    <property type="term" value="F:phosphoribosylaminoimidazolecarboxamide formyltransferase activity"/>
    <property type="evidence" value="ECO:0007669"/>
    <property type="project" value="UniProtKB-UniRule"/>
</dbReference>
<comment type="pathway">
    <text evidence="1 10">Purine metabolism; IMP biosynthesis via de novo pathway; IMP from 5-formamido-1-(5-phospho-D-ribosyl)imidazole-4-carboxamide: step 1/1.</text>
</comment>
<dbReference type="PROSITE" id="PS51855">
    <property type="entry name" value="MGS"/>
    <property type="match status" value="1"/>
</dbReference>
<evidence type="ECO:0000256" key="6">
    <source>
        <dbReference type="ARBA" id="ARBA00022801"/>
    </source>
</evidence>
<dbReference type="GO" id="GO:0003937">
    <property type="term" value="F:IMP cyclohydrolase activity"/>
    <property type="evidence" value="ECO:0007669"/>
    <property type="project" value="UniProtKB-UniRule"/>
</dbReference>
<protein>
    <recommendedName>
        <fullName evidence="10">Bifunctional purine biosynthesis protein PurH</fullName>
    </recommendedName>
    <domain>
        <recommendedName>
            <fullName evidence="10">Phosphoribosylaminoimidazolecarboxamide formyltransferase</fullName>
            <ecNumber evidence="10">2.1.2.3</ecNumber>
        </recommendedName>
        <alternativeName>
            <fullName evidence="10">AICAR transformylase</fullName>
        </alternativeName>
    </domain>
    <domain>
        <recommendedName>
            <fullName evidence="10">IMP cyclohydrolase</fullName>
            <ecNumber evidence="10">3.5.4.10</ecNumber>
        </recommendedName>
        <alternativeName>
            <fullName evidence="10">ATIC</fullName>
        </alternativeName>
        <alternativeName>
            <fullName evidence="10">IMP synthase</fullName>
        </alternativeName>
        <alternativeName>
            <fullName evidence="10">Inosinicase</fullName>
        </alternativeName>
    </domain>
</protein>
<dbReference type="Gene3D" id="3.40.50.1380">
    <property type="entry name" value="Methylglyoxal synthase-like domain"/>
    <property type="match status" value="1"/>
</dbReference>
<keyword evidence="7 10" id="KW-0511">Multifunctional enzyme</keyword>
<comment type="domain">
    <text evidence="10">The IMP cyclohydrolase activity resides in the N-terminal region.</text>
</comment>
<dbReference type="PIRSF" id="PIRSF000414">
    <property type="entry name" value="AICARFT_IMPCHas"/>
    <property type="match status" value="1"/>
</dbReference>
<dbReference type="FunFam" id="3.40.50.1380:FF:000001">
    <property type="entry name" value="Bifunctional purine biosynthesis protein PurH"/>
    <property type="match status" value="1"/>
</dbReference>
<dbReference type="CDD" id="cd01421">
    <property type="entry name" value="IMPCH"/>
    <property type="match status" value="1"/>
</dbReference>
<evidence type="ECO:0000259" key="11">
    <source>
        <dbReference type="PROSITE" id="PS51855"/>
    </source>
</evidence>
<dbReference type="SMART" id="SM00798">
    <property type="entry name" value="AICARFT_IMPCHas"/>
    <property type="match status" value="1"/>
</dbReference>
<keyword evidence="6 10" id="KW-0378">Hydrolase</keyword>
<dbReference type="EC" id="2.1.2.3" evidence="10"/>
<dbReference type="NCBIfam" id="TIGR00355">
    <property type="entry name" value="purH"/>
    <property type="match status" value="1"/>
</dbReference>
<organism evidence="12 13">
    <name type="scientific">Candidatus Amunia macphersoniae</name>
    <dbReference type="NCBI Taxonomy" id="3127014"/>
    <lineage>
        <taxon>Bacteria</taxon>
        <taxon>Bacillati</taxon>
        <taxon>Candidatus Dormiibacterota</taxon>
        <taxon>Candidatus Dormibacteria</taxon>
        <taxon>Candidatus Aeolococcales</taxon>
        <taxon>Candidatus Aeolococcaceae</taxon>
        <taxon>Candidatus Amunia</taxon>
    </lineage>
</organism>
<dbReference type="Proteomes" id="UP000614410">
    <property type="component" value="Unassembled WGS sequence"/>
</dbReference>
<evidence type="ECO:0000256" key="10">
    <source>
        <dbReference type="HAMAP-Rule" id="MF_00139"/>
    </source>
</evidence>
<dbReference type="AlphaFoldDB" id="A0A934KF00"/>
<dbReference type="InterPro" id="IPR036914">
    <property type="entry name" value="MGS-like_dom_sf"/>
</dbReference>
<evidence type="ECO:0000256" key="7">
    <source>
        <dbReference type="ARBA" id="ARBA00023268"/>
    </source>
</evidence>
<feature type="domain" description="MGS-like" evidence="11">
    <location>
        <begin position="1"/>
        <end position="142"/>
    </location>
</feature>
<dbReference type="InterPro" id="IPR016193">
    <property type="entry name" value="Cytidine_deaminase-like"/>
</dbReference>
<dbReference type="SUPFAM" id="SSF53927">
    <property type="entry name" value="Cytidine deaminase-like"/>
    <property type="match status" value="1"/>
</dbReference>
<dbReference type="Pfam" id="PF01808">
    <property type="entry name" value="AICARFT_IMPCHas"/>
    <property type="match status" value="1"/>
</dbReference>
<evidence type="ECO:0000256" key="2">
    <source>
        <dbReference type="ARBA" id="ARBA00004954"/>
    </source>
</evidence>
<sequence>MRALLGVADRTGLVELARGLRECGVELIATDGTRRALADAGIDATAVSDLTGFPEMLDGRVKTLHPAIHGGILARRDVPDHLAQLAEHGFAVIDIVVISLYPFVETVARGADRETTIENIDIGGPTMIRAAAKNSASVAVVVSPTQYDELLAELRRNGAISQQARERLAARAFAHTAAYDTAVAAYLAGELGDSEPAAPEYSTGGRLIAELRYGENPHQHGALYSVPGAPGGLAHARRLQGSALSFTNWLDVDAARRLVCEFEEPAACVIKHTNPCGFAIGADAADAYRRAFECDPRSAFGGIVALNRPLDEATAEELATTFLEAVVVPAITPGAAARLARKERLRVLVVERPSCAAQLDVRSIDGGLLVQTADRVGTDRAALPVVTRLQPDDGQWRDLLVAWRVCRHVKSNAIVIVRDGMAVGVGAGQMSRVEAAELAVQRAGERAIGAAAASDAFFPMPDGLETLGRAGITAVIQPGGSKKDPEVSAAADALEMAMVHTGERHFRH</sequence>
<accession>A0A934KF00</accession>
<gene>
    <name evidence="10 12" type="primary">purH</name>
    <name evidence="12" type="ORF">JF887_02585</name>
</gene>
<dbReference type="Gene3D" id="3.40.140.20">
    <property type="match status" value="2"/>
</dbReference>
<evidence type="ECO:0000313" key="12">
    <source>
        <dbReference type="EMBL" id="MBJ7608306.1"/>
    </source>
</evidence>
<evidence type="ECO:0000256" key="8">
    <source>
        <dbReference type="ARBA" id="ARBA00050488"/>
    </source>
</evidence>
<comment type="catalytic activity">
    <reaction evidence="8 10">
        <text>(6R)-10-formyltetrahydrofolate + 5-amino-1-(5-phospho-beta-D-ribosyl)imidazole-4-carboxamide = 5-formamido-1-(5-phospho-D-ribosyl)imidazole-4-carboxamide + (6S)-5,6,7,8-tetrahydrofolate</text>
        <dbReference type="Rhea" id="RHEA:22192"/>
        <dbReference type="ChEBI" id="CHEBI:57453"/>
        <dbReference type="ChEBI" id="CHEBI:58467"/>
        <dbReference type="ChEBI" id="CHEBI:58475"/>
        <dbReference type="ChEBI" id="CHEBI:195366"/>
        <dbReference type="EC" id="2.1.2.3"/>
    </reaction>
</comment>
<keyword evidence="4 10" id="KW-0808">Transferase</keyword>
<dbReference type="Pfam" id="PF02142">
    <property type="entry name" value="MGS"/>
    <property type="match status" value="1"/>
</dbReference>
<dbReference type="FunFam" id="3.40.140.20:FF:000001">
    <property type="entry name" value="Bifunctional purine biosynthesis protein PurH"/>
    <property type="match status" value="1"/>
</dbReference>
<reference evidence="12 13" key="1">
    <citation type="submission" date="2020-10" db="EMBL/GenBank/DDBJ databases">
        <title>Ca. Dormibacterota MAGs.</title>
        <authorList>
            <person name="Montgomery K."/>
        </authorList>
    </citation>
    <scope>NUCLEOTIDE SEQUENCE [LARGE SCALE GENOMIC DNA]</scope>
    <source>
        <strain evidence="12">Mitchell_Peninsula_5</strain>
    </source>
</reference>
<evidence type="ECO:0000256" key="3">
    <source>
        <dbReference type="ARBA" id="ARBA00007667"/>
    </source>
</evidence>
<name>A0A934KF00_9BACT</name>
<evidence type="ECO:0000256" key="1">
    <source>
        <dbReference type="ARBA" id="ARBA00004844"/>
    </source>
</evidence>
<dbReference type="SUPFAM" id="SSF52335">
    <property type="entry name" value="Methylglyoxal synthase-like"/>
    <property type="match status" value="1"/>
</dbReference>
<dbReference type="PANTHER" id="PTHR11692:SF0">
    <property type="entry name" value="BIFUNCTIONAL PURINE BIOSYNTHESIS PROTEIN ATIC"/>
    <property type="match status" value="1"/>
</dbReference>
<evidence type="ECO:0000313" key="13">
    <source>
        <dbReference type="Proteomes" id="UP000614410"/>
    </source>
</evidence>